<sequence>MVQWLPQSVTVTFEEMENKMDERFEEMENKLDEQFEEMENKMDEQFEEMENKRDERFEEMENKLDEQFEEMENKMGERFEDMENKLDEQFEEIENNIDKQFEKVDEQLFEVQSELRDVTIELANAKAITRNGRLRRMHQPINLIKVFRPIAGSNKFAWQSHPKVPKHMKGVFYLGQRAKGEFETKLSNAQKTQAKREALRTLRELAEFYQVAVYPDHQSESEATEKITAKWSVDDYMEALLDEWGMDWQKVLRLGKQVLQPQQSRAGAKRAANASTSDG</sequence>
<dbReference type="AlphaFoldDB" id="A0AAF0IJ01"/>
<dbReference type="SUPFAM" id="SSF58113">
    <property type="entry name" value="Apolipoprotein A-I"/>
    <property type="match status" value="1"/>
</dbReference>
<gene>
    <name evidence="2" type="ORF">PRK78_001767</name>
</gene>
<evidence type="ECO:0000313" key="3">
    <source>
        <dbReference type="Proteomes" id="UP001219355"/>
    </source>
</evidence>
<proteinExistence type="predicted"/>
<accession>A0AAF0IJ01</accession>
<protein>
    <submittedName>
        <fullName evidence="2">Uncharacterized protein</fullName>
    </submittedName>
</protein>
<dbReference type="Gene3D" id="1.20.120.20">
    <property type="entry name" value="Apolipoprotein"/>
    <property type="match status" value="1"/>
</dbReference>
<feature type="coiled-coil region" evidence="1">
    <location>
        <begin position="13"/>
        <end position="103"/>
    </location>
</feature>
<keyword evidence="3" id="KW-1185">Reference proteome</keyword>
<organism evidence="2 3">
    <name type="scientific">Emydomyces testavorans</name>
    <dbReference type="NCBI Taxonomy" id="2070801"/>
    <lineage>
        <taxon>Eukaryota</taxon>
        <taxon>Fungi</taxon>
        <taxon>Dikarya</taxon>
        <taxon>Ascomycota</taxon>
        <taxon>Pezizomycotina</taxon>
        <taxon>Eurotiomycetes</taxon>
        <taxon>Eurotiomycetidae</taxon>
        <taxon>Onygenales</taxon>
        <taxon>Nannizziopsiaceae</taxon>
        <taxon>Emydomyces</taxon>
    </lineage>
</organism>
<name>A0AAF0IJ01_9EURO</name>
<reference evidence="2" key="1">
    <citation type="submission" date="2023-03" db="EMBL/GenBank/DDBJ databases">
        <title>Emydomyces testavorans Genome Sequence.</title>
        <authorList>
            <person name="Hoyer L."/>
        </authorList>
    </citation>
    <scope>NUCLEOTIDE SEQUENCE</scope>
    <source>
        <strain evidence="2">16-2883</strain>
    </source>
</reference>
<evidence type="ECO:0000256" key="1">
    <source>
        <dbReference type="SAM" id="Coils"/>
    </source>
</evidence>
<dbReference type="Proteomes" id="UP001219355">
    <property type="component" value="Chromosome 1"/>
</dbReference>
<keyword evidence="1" id="KW-0175">Coiled coil</keyword>
<dbReference type="EMBL" id="CP120627">
    <property type="protein sequence ID" value="WEW56324.1"/>
    <property type="molecule type" value="Genomic_DNA"/>
</dbReference>
<evidence type="ECO:0000313" key="2">
    <source>
        <dbReference type="EMBL" id="WEW56324.1"/>
    </source>
</evidence>